<accession>A0ABV2PT87</accession>
<proteinExistence type="predicted"/>
<sequence>MNRLYLGKYPPLGYPAPRDPPAGMGVEAFDLYPAGFANGAICNDGVFHMLDAADALDVRHTRLYWATRNQQDAAISAPFLDIARSKWHG</sequence>
<organism evidence="1 2">
    <name type="scientific">Rhodanobacter soli</name>
    <dbReference type="NCBI Taxonomy" id="590609"/>
    <lineage>
        <taxon>Bacteria</taxon>
        <taxon>Pseudomonadati</taxon>
        <taxon>Pseudomonadota</taxon>
        <taxon>Gammaproteobacteria</taxon>
        <taxon>Lysobacterales</taxon>
        <taxon>Rhodanobacteraceae</taxon>
        <taxon>Rhodanobacter</taxon>
    </lineage>
</organism>
<keyword evidence="2" id="KW-1185">Reference proteome</keyword>
<reference evidence="1 2" key="1">
    <citation type="submission" date="2024-06" db="EMBL/GenBank/DDBJ databases">
        <title>Sorghum-associated microbial communities from plants grown in Nebraska, USA.</title>
        <authorList>
            <person name="Schachtman D."/>
        </authorList>
    </citation>
    <scope>NUCLEOTIDE SEQUENCE [LARGE SCALE GENOMIC DNA]</scope>
    <source>
        <strain evidence="1 2">1757</strain>
    </source>
</reference>
<dbReference type="Proteomes" id="UP001549251">
    <property type="component" value="Unassembled WGS sequence"/>
</dbReference>
<comment type="caution">
    <text evidence="1">The sequence shown here is derived from an EMBL/GenBank/DDBJ whole genome shotgun (WGS) entry which is preliminary data.</text>
</comment>
<dbReference type="EMBL" id="JBEPSD010000001">
    <property type="protein sequence ID" value="MET4567813.1"/>
    <property type="molecule type" value="Genomic_DNA"/>
</dbReference>
<name>A0ABV2PT87_9GAMM</name>
<evidence type="ECO:0000313" key="2">
    <source>
        <dbReference type="Proteomes" id="UP001549251"/>
    </source>
</evidence>
<dbReference type="RefSeq" id="WP_354546683.1">
    <property type="nucleotide sequence ID" value="NZ_JBEPSD010000001.1"/>
</dbReference>
<protein>
    <submittedName>
        <fullName evidence="1">Uncharacterized protein</fullName>
    </submittedName>
</protein>
<evidence type="ECO:0000313" key="1">
    <source>
        <dbReference type="EMBL" id="MET4567813.1"/>
    </source>
</evidence>
<gene>
    <name evidence="1" type="ORF">ABIE04_000140</name>
</gene>